<dbReference type="InterPro" id="IPR032311">
    <property type="entry name" value="DUF4982"/>
</dbReference>
<dbReference type="InterPro" id="IPR008979">
    <property type="entry name" value="Galactose-bd-like_sf"/>
</dbReference>
<dbReference type="InterPro" id="IPR006101">
    <property type="entry name" value="Glyco_hydro_2"/>
</dbReference>
<keyword evidence="9" id="KW-1185">Reference proteome</keyword>
<reference evidence="8" key="1">
    <citation type="submission" date="2023-06" db="EMBL/GenBank/DDBJ databases">
        <title>Egi l300058.</title>
        <authorList>
            <person name="Gao L."/>
            <person name="Fang B.-Z."/>
            <person name="Li W.-J."/>
        </authorList>
    </citation>
    <scope>NUCLEOTIDE SEQUENCE</scope>
    <source>
        <strain evidence="8">EGI L300058</strain>
    </source>
</reference>
<dbReference type="Gene3D" id="2.60.120.260">
    <property type="entry name" value="Galactose-binding domain-like"/>
    <property type="match status" value="1"/>
</dbReference>
<dbReference type="InterPro" id="IPR017853">
    <property type="entry name" value="GH"/>
</dbReference>
<dbReference type="EMBL" id="JAUHQA010000001">
    <property type="protein sequence ID" value="MDN4480464.1"/>
    <property type="molecule type" value="Genomic_DNA"/>
</dbReference>
<evidence type="ECO:0000313" key="8">
    <source>
        <dbReference type="EMBL" id="MDN4480464.1"/>
    </source>
</evidence>
<dbReference type="PANTHER" id="PTHR42732:SF1">
    <property type="entry name" value="BETA-MANNOSIDASE"/>
    <property type="match status" value="1"/>
</dbReference>
<dbReference type="InterPro" id="IPR013783">
    <property type="entry name" value="Ig-like_fold"/>
</dbReference>
<evidence type="ECO:0000313" key="9">
    <source>
        <dbReference type="Proteomes" id="UP001172708"/>
    </source>
</evidence>
<evidence type="ECO:0000256" key="2">
    <source>
        <dbReference type="ARBA" id="ARBA00022801"/>
    </source>
</evidence>
<dbReference type="Gene3D" id="2.60.40.10">
    <property type="entry name" value="Immunoglobulins"/>
    <property type="match status" value="3"/>
</dbReference>
<dbReference type="Proteomes" id="UP001172708">
    <property type="component" value="Unassembled WGS sequence"/>
</dbReference>
<organism evidence="8 9">
    <name type="scientific">Demequina muriae</name>
    <dbReference type="NCBI Taxonomy" id="3051664"/>
    <lineage>
        <taxon>Bacteria</taxon>
        <taxon>Bacillati</taxon>
        <taxon>Actinomycetota</taxon>
        <taxon>Actinomycetes</taxon>
        <taxon>Micrococcales</taxon>
        <taxon>Demequinaceae</taxon>
        <taxon>Demequina</taxon>
    </lineage>
</organism>
<feature type="domain" description="Glycoside hydrolase family 2" evidence="7">
    <location>
        <begin position="714"/>
        <end position="813"/>
    </location>
</feature>
<dbReference type="PRINTS" id="PR00132">
    <property type="entry name" value="GLHYDRLASE2"/>
</dbReference>
<dbReference type="SUPFAM" id="SSF51445">
    <property type="entry name" value="(Trans)glycosidases"/>
    <property type="match status" value="1"/>
</dbReference>
<dbReference type="Pfam" id="PF18565">
    <property type="entry name" value="Glyco_hydro2_C5"/>
    <property type="match status" value="1"/>
</dbReference>
<dbReference type="GO" id="GO:0016787">
    <property type="term" value="F:hydrolase activity"/>
    <property type="evidence" value="ECO:0007669"/>
    <property type="project" value="UniProtKB-KW"/>
</dbReference>
<sequence>MPTTTLNDGWAVRDKVSAFAELGGAKAEWVDVTLPHDALFDRPRSEDAPGGAATGYFPSGAFEYRRELVLSNEDRGKLVVLEFDGVYRDAMVYVNGALAGQHAFGYSRFAVRIDPYLRVGEANEIRVTCRAHQDSRWYTGAGIYRDVHLTVKQLVHLAVSSVQVSTLRIDDEAATVEVKAEVANLSNETATVTVASAIRTEGAGVVAQDRSPVTVLPGATAVLRHRVLVEQPALWDVDSPALHTASLTVMHDDIVVDEEEVAFGIRSLDVDSRRGFRLNGQPLKLRGASVHHDNGPLGAVSVRAAEERRVRLLKEAGFNAIRSSHNPASTALLEACDRIGMLVVDEAFDMWTSNKTDFDYASDFSQWWERDLEALVRKDINHPSVIMYSIGNEIPETGTPAGGVWSRRLAEKLRDLDPARPVTNGINGFVSTLDVVIAGMRQAQAQAQSQASPESAGGVNGMMTSVGAMMNQIAASDVVTERTAESFSVLDVAGLNYGDARYEMDKSLFPHRVILGTESFPAQIAAIWELVTANDHVVGDFTWTGWDYLGESGLGSVVYAEGDEPGALSVAQPFPWLTAWCGDIDITGRRRPASYYREIVFGLRTEPYIAVRRPERNGQTPLATPWAWSDVVGSWNWPDRVGETVAVEVYAAADEVELLLNGSSVGRAEVGAEFAFRADFQVAYAPGQLVAVAYAAGTEVGRTDLVSGADRVELELDADRLELDRARRDLAFIDISVTDGEGVAHNGRDREVTVTVTGGDLVALGSAAPATQEGFFGPSRTTFDGRALAIVSPGDADEIQVLVEADGCEPRRLTLRVATNAADAPHAQATFAS</sequence>
<keyword evidence="2 8" id="KW-0378">Hydrolase</keyword>
<dbReference type="Pfam" id="PF00703">
    <property type="entry name" value="Glyco_hydro_2"/>
    <property type="match status" value="1"/>
</dbReference>
<evidence type="ECO:0000259" key="5">
    <source>
        <dbReference type="Pfam" id="PF02836"/>
    </source>
</evidence>
<proteinExistence type="inferred from homology"/>
<dbReference type="Pfam" id="PF16355">
    <property type="entry name" value="DUF4982"/>
    <property type="match status" value="1"/>
</dbReference>
<protein>
    <submittedName>
        <fullName evidence="8">Glycoside hydrolase family 2 TIM barrel-domain containing protein</fullName>
    </submittedName>
</protein>
<comment type="caution">
    <text evidence="8">The sequence shown here is derived from an EMBL/GenBank/DDBJ whole genome shotgun (WGS) entry which is preliminary data.</text>
</comment>
<gene>
    <name evidence="8" type="ORF">QQX02_05955</name>
</gene>
<accession>A0ABT8GG91</accession>
<name>A0ABT8GG91_9MICO</name>
<feature type="domain" description="Glycoside hydrolase family 2 immunoglobulin-like beta-sandwich" evidence="4">
    <location>
        <begin position="159"/>
        <end position="266"/>
    </location>
</feature>
<dbReference type="InterPro" id="IPR006102">
    <property type="entry name" value="Ig-like_GH2"/>
</dbReference>
<dbReference type="PANTHER" id="PTHR42732">
    <property type="entry name" value="BETA-GALACTOSIDASE"/>
    <property type="match status" value="1"/>
</dbReference>
<dbReference type="RefSeq" id="WP_301141859.1">
    <property type="nucleotide sequence ID" value="NZ_JAUHQA010000001.1"/>
</dbReference>
<dbReference type="Pfam" id="PF02836">
    <property type="entry name" value="Glyco_hydro_2_C"/>
    <property type="match status" value="1"/>
</dbReference>
<evidence type="ECO:0000259" key="4">
    <source>
        <dbReference type="Pfam" id="PF00703"/>
    </source>
</evidence>
<dbReference type="InterPro" id="IPR051913">
    <property type="entry name" value="GH2_Domain-Containing"/>
</dbReference>
<comment type="similarity">
    <text evidence="1">Belongs to the glycosyl hydrolase 2 family.</text>
</comment>
<feature type="domain" description="Glycoside hydrolase family 2 catalytic" evidence="5">
    <location>
        <begin position="276"/>
        <end position="440"/>
    </location>
</feature>
<dbReference type="InterPro" id="IPR036156">
    <property type="entry name" value="Beta-gal/glucu_dom_sf"/>
</dbReference>
<evidence type="ECO:0000256" key="3">
    <source>
        <dbReference type="ARBA" id="ARBA00023295"/>
    </source>
</evidence>
<dbReference type="SUPFAM" id="SSF49785">
    <property type="entry name" value="Galactose-binding domain-like"/>
    <property type="match status" value="1"/>
</dbReference>
<dbReference type="SUPFAM" id="SSF49303">
    <property type="entry name" value="beta-Galactosidase/glucuronidase domain"/>
    <property type="match status" value="1"/>
</dbReference>
<dbReference type="InterPro" id="IPR040605">
    <property type="entry name" value="Glyco_hydro2_dom5"/>
</dbReference>
<keyword evidence="3" id="KW-0326">Glycosidase</keyword>
<feature type="domain" description="DUF4982" evidence="6">
    <location>
        <begin position="642"/>
        <end position="700"/>
    </location>
</feature>
<evidence type="ECO:0000259" key="6">
    <source>
        <dbReference type="Pfam" id="PF16355"/>
    </source>
</evidence>
<dbReference type="Gene3D" id="3.20.20.80">
    <property type="entry name" value="Glycosidases"/>
    <property type="match status" value="1"/>
</dbReference>
<evidence type="ECO:0000256" key="1">
    <source>
        <dbReference type="ARBA" id="ARBA00007401"/>
    </source>
</evidence>
<dbReference type="InterPro" id="IPR006103">
    <property type="entry name" value="Glyco_hydro_2_cat"/>
</dbReference>
<evidence type="ECO:0000259" key="7">
    <source>
        <dbReference type="Pfam" id="PF18565"/>
    </source>
</evidence>